<sequence>MAAPTRFSPAMAFYRGLGRAATPFLHLLLAWRNRKAKEDPARRGERYGRASKARPAGALVWVHAASVGETNAVLPLVERFVADDVAVLLTTATVTSAKIAEKRLPAGAIHQYVPFDVVPAVRRFLDTWRPQAAFFVESELWPATLSELAARGVPVGIVNGRLSRRSWSRWKKRPALAGTVFGLIDRCLAQTDRDAERFRDLGLADVVVTGNLKFDSEPLPSDAAAEAELSAVIAGRPVWVAASTHAGEDDAIAAVHETLAPGHPGLLTLLVPRHPRRGREIAGALAERGLTVACRSRGGDITPETDVYIADTIGEMGLFYRLAPVAFVGGSMVPFGGHNPIEPAQLKVALVAGPHLSSFADVYRELDHAGAMASVADGAGLIRAIGHLLDNPDAAQEMAARAEAIVAEGRGALEKTYAALRPCLVHWGEAAK</sequence>
<evidence type="ECO:0000313" key="13">
    <source>
        <dbReference type="Proteomes" id="UP000249299"/>
    </source>
</evidence>
<keyword evidence="13" id="KW-1185">Reference proteome</keyword>
<comment type="subcellular location">
    <subcellularLocation>
        <location evidence="10">Cell membrane</location>
    </subcellularLocation>
</comment>
<name>A0A327JQZ6_9HYPH</name>
<evidence type="ECO:0000256" key="7">
    <source>
        <dbReference type="ARBA" id="ARBA00049183"/>
    </source>
</evidence>
<dbReference type="GO" id="GO:0005886">
    <property type="term" value="C:plasma membrane"/>
    <property type="evidence" value="ECO:0007669"/>
    <property type="project" value="UniProtKB-SubCell"/>
</dbReference>
<dbReference type="PANTHER" id="PTHR42755">
    <property type="entry name" value="3-DEOXY-MANNO-OCTULOSONATE CYTIDYLYLTRANSFERASE"/>
    <property type="match status" value="1"/>
</dbReference>
<comment type="caution">
    <text evidence="12">The sequence shown here is derived from an EMBL/GenBank/DDBJ whole genome shotgun (WGS) entry which is preliminary data.</text>
</comment>
<evidence type="ECO:0000256" key="5">
    <source>
        <dbReference type="ARBA" id="ARBA00022679"/>
    </source>
</evidence>
<evidence type="ECO:0000313" key="12">
    <source>
        <dbReference type="EMBL" id="RAI28085.1"/>
    </source>
</evidence>
<keyword evidence="5 10" id="KW-0808">Transferase</keyword>
<feature type="site" description="Transition state stabilizer" evidence="9">
    <location>
        <position position="137"/>
    </location>
</feature>
<dbReference type="Gene3D" id="3.40.50.11720">
    <property type="entry name" value="3-Deoxy-D-manno-octulosonic-acid transferase, N-terminal domain"/>
    <property type="match status" value="1"/>
</dbReference>
<comment type="pathway">
    <text evidence="2 10">Bacterial outer membrane biogenesis; LPS core biosynthesis.</text>
</comment>
<reference evidence="12 13" key="1">
    <citation type="submission" date="2017-07" db="EMBL/GenBank/DDBJ databases">
        <title>Draft Genome Sequences of Select Purple Nonsulfur Bacteria.</title>
        <authorList>
            <person name="Lasarre B."/>
            <person name="Mckinlay J.B."/>
        </authorList>
    </citation>
    <scope>NUCLEOTIDE SEQUENCE [LARGE SCALE GENOMIC DNA]</scope>
    <source>
        <strain evidence="12 13">DSM 11290</strain>
    </source>
</reference>
<dbReference type="InterPro" id="IPR038107">
    <property type="entry name" value="Glycos_transf_N_sf"/>
</dbReference>
<dbReference type="EC" id="2.4.99.12" evidence="3 10"/>
<feature type="site" description="Transition state stabilizer" evidence="9">
    <location>
        <position position="213"/>
    </location>
</feature>
<dbReference type="GO" id="GO:0043842">
    <property type="term" value="F:Kdo transferase activity"/>
    <property type="evidence" value="ECO:0007669"/>
    <property type="project" value="UniProtKB-EC"/>
</dbReference>
<evidence type="ECO:0000256" key="9">
    <source>
        <dbReference type="PIRSR" id="PIRSR639901-2"/>
    </source>
</evidence>
<organism evidence="12 13">
    <name type="scientific">Rhodobium orientis</name>
    <dbReference type="NCBI Taxonomy" id="34017"/>
    <lineage>
        <taxon>Bacteria</taxon>
        <taxon>Pseudomonadati</taxon>
        <taxon>Pseudomonadota</taxon>
        <taxon>Alphaproteobacteria</taxon>
        <taxon>Hyphomicrobiales</taxon>
        <taxon>Rhodobiaceae</taxon>
        <taxon>Rhodobium</taxon>
    </lineage>
</organism>
<evidence type="ECO:0000256" key="1">
    <source>
        <dbReference type="ARBA" id="ARBA00003394"/>
    </source>
</evidence>
<evidence type="ECO:0000256" key="8">
    <source>
        <dbReference type="PIRSR" id="PIRSR639901-1"/>
    </source>
</evidence>
<keyword evidence="10" id="KW-0448">Lipopolysaccharide biosynthesis</keyword>
<dbReference type="AlphaFoldDB" id="A0A327JQZ6"/>
<dbReference type="Gene3D" id="3.40.50.2000">
    <property type="entry name" value="Glycogen Phosphorylase B"/>
    <property type="match status" value="1"/>
</dbReference>
<dbReference type="UniPathway" id="UPA00958"/>
<protein>
    <recommendedName>
        <fullName evidence="4 10">3-deoxy-D-manno-octulosonic acid transferase</fullName>
        <shortName evidence="10">Kdo transferase</shortName>
        <ecNumber evidence="3 10">2.4.99.12</ecNumber>
    </recommendedName>
    <alternativeName>
        <fullName evidence="6 10">Lipid IV(A) 3-deoxy-D-manno-octulosonic acid transferase</fullName>
    </alternativeName>
</protein>
<comment type="similarity">
    <text evidence="10">Belongs to the glycosyltransferase group 1 family.</text>
</comment>
<dbReference type="SUPFAM" id="SSF53756">
    <property type="entry name" value="UDP-Glycosyltransferase/glycogen phosphorylase"/>
    <property type="match status" value="1"/>
</dbReference>
<dbReference type="InterPro" id="IPR039901">
    <property type="entry name" value="Kdotransferase"/>
</dbReference>
<comment type="catalytic activity">
    <reaction evidence="7 10">
        <text>lipid IVA (E. coli) + CMP-3-deoxy-beta-D-manno-octulosonate = alpha-Kdo-(2-&gt;6)-lipid IVA (E. coli) + CMP + H(+)</text>
        <dbReference type="Rhea" id="RHEA:28066"/>
        <dbReference type="ChEBI" id="CHEBI:15378"/>
        <dbReference type="ChEBI" id="CHEBI:58603"/>
        <dbReference type="ChEBI" id="CHEBI:60364"/>
        <dbReference type="ChEBI" id="CHEBI:60377"/>
        <dbReference type="ChEBI" id="CHEBI:85987"/>
        <dbReference type="EC" id="2.4.99.12"/>
    </reaction>
</comment>
<accession>A0A327JQZ6</accession>
<dbReference type="OrthoDB" id="9789797at2"/>
<feature type="active site" description="Proton acceptor" evidence="8">
    <location>
        <position position="69"/>
    </location>
</feature>
<evidence type="ECO:0000256" key="10">
    <source>
        <dbReference type="RuleBase" id="RU365103"/>
    </source>
</evidence>
<comment type="function">
    <text evidence="1 10">Involved in lipopolysaccharide (LPS) biosynthesis. Catalyzes the transfer of 3-deoxy-D-manno-octulosonate (Kdo) residue(s) from CMP-Kdo to lipid IV(A), the tetraacyldisaccharide-1,4'-bisphosphate precursor of lipid A.</text>
</comment>
<gene>
    <name evidence="12" type="ORF">CH339_08095</name>
</gene>
<dbReference type="GO" id="GO:0009244">
    <property type="term" value="P:lipopolysaccharide core region biosynthetic process"/>
    <property type="evidence" value="ECO:0007669"/>
    <property type="project" value="UniProtKB-UniRule"/>
</dbReference>
<dbReference type="Pfam" id="PF04413">
    <property type="entry name" value="Glycos_transf_N"/>
    <property type="match status" value="1"/>
</dbReference>
<evidence type="ECO:0000256" key="3">
    <source>
        <dbReference type="ARBA" id="ARBA00012621"/>
    </source>
</evidence>
<evidence type="ECO:0000256" key="6">
    <source>
        <dbReference type="ARBA" id="ARBA00031445"/>
    </source>
</evidence>
<dbReference type="InterPro" id="IPR007507">
    <property type="entry name" value="Glycos_transf_N"/>
</dbReference>
<keyword evidence="10" id="KW-0472">Membrane</keyword>
<proteinExistence type="inferred from homology"/>
<dbReference type="Proteomes" id="UP000249299">
    <property type="component" value="Unassembled WGS sequence"/>
</dbReference>
<dbReference type="EMBL" id="NPEV01000012">
    <property type="protein sequence ID" value="RAI28085.1"/>
    <property type="molecule type" value="Genomic_DNA"/>
</dbReference>
<dbReference type="PANTHER" id="PTHR42755:SF1">
    <property type="entry name" value="3-DEOXY-D-MANNO-OCTULOSONIC ACID TRANSFERASE, MITOCHONDRIAL-RELATED"/>
    <property type="match status" value="1"/>
</dbReference>
<evidence type="ECO:0000259" key="11">
    <source>
        <dbReference type="Pfam" id="PF04413"/>
    </source>
</evidence>
<keyword evidence="10" id="KW-1003">Cell membrane</keyword>
<dbReference type="GO" id="GO:0009245">
    <property type="term" value="P:lipid A biosynthetic process"/>
    <property type="evidence" value="ECO:0007669"/>
    <property type="project" value="TreeGrafter"/>
</dbReference>
<evidence type="ECO:0000256" key="2">
    <source>
        <dbReference type="ARBA" id="ARBA00004713"/>
    </source>
</evidence>
<evidence type="ECO:0000256" key="4">
    <source>
        <dbReference type="ARBA" id="ARBA00019077"/>
    </source>
</evidence>
<feature type="domain" description="3-deoxy-D-manno-octulosonic-acid transferase N-terminal" evidence="11">
    <location>
        <begin position="42"/>
        <end position="215"/>
    </location>
</feature>